<evidence type="ECO:0000256" key="1">
    <source>
        <dbReference type="SAM" id="Coils"/>
    </source>
</evidence>
<proteinExistence type="predicted"/>
<comment type="caution">
    <text evidence="2">The sequence shown here is derived from an EMBL/GenBank/DDBJ whole genome shotgun (WGS) entry which is preliminary data.</text>
</comment>
<reference evidence="2 3" key="1">
    <citation type="journal article" date="2016" name="BMC Genomics">
        <title>Combined genomic and structural analyses of a cultured magnetotactic bacterium reveals its niche adaptation to a dynamic environment.</title>
        <authorList>
            <person name="Araujo A.C."/>
            <person name="Morillo V."/>
            <person name="Cypriano J."/>
            <person name="Teixeira L.C."/>
            <person name="Leao P."/>
            <person name="Lyra S."/>
            <person name="Almeida L.G."/>
            <person name="Bazylinski D.A."/>
            <person name="Vasconcellos A.T."/>
            <person name="Abreu F."/>
            <person name="Lins U."/>
        </authorList>
    </citation>
    <scope>NUCLEOTIDE SEQUENCE [LARGE SCALE GENOMIC DNA]</scope>
    <source>
        <strain evidence="2 3">IT-1</strain>
    </source>
</reference>
<sequence>MRYLLGRIEALDQSVGQKVVRIHERIETVQKEFVRKDELLPHLERIEKAQDRTNQRIDELFRQVMKYQTENPSCKKALP</sequence>
<dbReference type="AlphaFoldDB" id="A0A1Y2K9M0"/>
<keyword evidence="3" id="KW-1185">Reference proteome</keyword>
<feature type="coiled-coil region" evidence="1">
    <location>
        <begin position="43"/>
        <end position="70"/>
    </location>
</feature>
<dbReference type="Proteomes" id="UP000194003">
    <property type="component" value="Unassembled WGS sequence"/>
</dbReference>
<evidence type="ECO:0000313" key="2">
    <source>
        <dbReference type="EMBL" id="OSM07644.1"/>
    </source>
</evidence>
<evidence type="ECO:0000313" key="3">
    <source>
        <dbReference type="Proteomes" id="UP000194003"/>
    </source>
</evidence>
<dbReference type="STRING" id="1434232.MAIT1_04595"/>
<keyword evidence="1" id="KW-0175">Coiled coil</keyword>
<organism evidence="2 3">
    <name type="scientific">Magnetofaba australis IT-1</name>
    <dbReference type="NCBI Taxonomy" id="1434232"/>
    <lineage>
        <taxon>Bacteria</taxon>
        <taxon>Pseudomonadati</taxon>
        <taxon>Pseudomonadota</taxon>
        <taxon>Magnetococcia</taxon>
        <taxon>Magnetococcales</taxon>
        <taxon>Magnetococcaceae</taxon>
        <taxon>Magnetofaba</taxon>
    </lineage>
</organism>
<dbReference type="EMBL" id="LVJN01000012">
    <property type="protein sequence ID" value="OSM07644.1"/>
    <property type="molecule type" value="Genomic_DNA"/>
</dbReference>
<accession>A0A1Y2K9M0</accession>
<name>A0A1Y2K9M0_9PROT</name>
<protein>
    <submittedName>
        <fullName evidence="2">Uncharacterized protein</fullName>
    </submittedName>
</protein>
<gene>
    <name evidence="2" type="ORF">MAIT1_04595</name>
</gene>